<organism evidence="9">
    <name type="scientific">Chrysaora sp. EK-2011</name>
    <dbReference type="NCBI Taxonomy" id="1104535"/>
    <lineage>
        <taxon>Eukaryota</taxon>
        <taxon>Metazoa</taxon>
        <taxon>Cnidaria</taxon>
        <taxon>Scyphozoa</taxon>
        <taxon>Semaeostomeae</taxon>
        <taxon>Pelagiidae</taxon>
        <taxon>Chrysaora</taxon>
    </lineage>
</organism>
<sequence length="66" mass="7813">MPQLDFITYLNQYIWTITILSACIIIMCVTLLPSLKYCLESRLSESVTFNYTKQHEFTAYKKLLEQ</sequence>
<evidence type="ECO:0000256" key="5">
    <source>
        <dbReference type="ARBA" id="ARBA00023136"/>
    </source>
</evidence>
<dbReference type="Pfam" id="PF02326">
    <property type="entry name" value="YMF19"/>
    <property type="match status" value="1"/>
</dbReference>
<keyword evidence="3 7" id="KW-1133">Transmembrane helix</keyword>
<comment type="subcellular location">
    <subcellularLocation>
        <location evidence="1">Mitochondrion membrane</location>
    </subcellularLocation>
</comment>
<evidence type="ECO:0000256" key="3">
    <source>
        <dbReference type="ARBA" id="ARBA00022989"/>
    </source>
</evidence>
<dbReference type="GO" id="GO:0006754">
    <property type="term" value="P:ATP biosynthetic process"/>
    <property type="evidence" value="ECO:0007669"/>
    <property type="project" value="UniProtKB-KW"/>
</dbReference>
<dbReference type="AlphaFoldDB" id="G9ISL5"/>
<keyword evidence="4 9" id="KW-0496">Mitochondrion</keyword>
<feature type="domain" description="ATP synthase YMF19-like N-terminal" evidence="8">
    <location>
        <begin position="2"/>
        <end position="44"/>
    </location>
</feature>
<evidence type="ECO:0000256" key="4">
    <source>
        <dbReference type="ARBA" id="ARBA00023128"/>
    </source>
</evidence>
<dbReference type="InterPro" id="IPR003319">
    <property type="entry name" value="YMF19-like_N"/>
</dbReference>
<reference evidence="9" key="1">
    <citation type="journal article" date="2012" name="Genome Biol. Evol.">
        <title>Evolution of linear mitochondrial genomes in medusozoan cnidarians.</title>
        <authorList>
            <person name="Kayal E."/>
            <person name="Bentlage B."/>
            <person name="Collins A.G."/>
            <person name="Kayal M."/>
            <person name="Pirro S."/>
            <person name="Lavrov D.V."/>
        </authorList>
    </citation>
    <scope>NUCLEOTIDE SEQUENCE</scope>
</reference>
<keyword evidence="9" id="KW-0378">Hydrolase</keyword>
<dbReference type="GO" id="GO:0016787">
    <property type="term" value="F:hydrolase activity"/>
    <property type="evidence" value="ECO:0007669"/>
    <property type="project" value="UniProtKB-KW"/>
</dbReference>
<protein>
    <submittedName>
        <fullName evidence="9">ATP synthase F0 subunit 8</fullName>
        <ecNumber evidence="9">3.6.3.14</ecNumber>
    </submittedName>
</protein>
<evidence type="ECO:0000256" key="1">
    <source>
        <dbReference type="ARBA" id="ARBA00004325"/>
    </source>
</evidence>
<feature type="transmembrane region" description="Helical" evidence="7">
    <location>
        <begin position="12"/>
        <end position="32"/>
    </location>
</feature>
<accession>G9ISL5</accession>
<evidence type="ECO:0000259" key="8">
    <source>
        <dbReference type="Pfam" id="PF02326"/>
    </source>
</evidence>
<evidence type="ECO:0000256" key="2">
    <source>
        <dbReference type="ARBA" id="ARBA00022692"/>
    </source>
</evidence>
<keyword evidence="6" id="KW-0066">ATP synthesis</keyword>
<dbReference type="EMBL" id="JN700941">
    <property type="protein sequence ID" value="AER54514.1"/>
    <property type="molecule type" value="Genomic_DNA"/>
</dbReference>
<geneLocation type="mitochondrion" evidence="9"/>
<evidence type="ECO:0000313" key="9">
    <source>
        <dbReference type="EMBL" id="AER54514.1"/>
    </source>
</evidence>
<keyword evidence="2 7" id="KW-0812">Transmembrane</keyword>
<gene>
    <name evidence="9" type="primary">atp8</name>
</gene>
<proteinExistence type="predicted"/>
<dbReference type="EC" id="3.6.3.14" evidence="9"/>
<evidence type="ECO:0000256" key="7">
    <source>
        <dbReference type="SAM" id="Phobius"/>
    </source>
</evidence>
<name>G9ISL5_9CNID</name>
<evidence type="ECO:0000256" key="6">
    <source>
        <dbReference type="ARBA" id="ARBA00023310"/>
    </source>
</evidence>
<keyword evidence="5 7" id="KW-0472">Membrane</keyword>
<dbReference type="GO" id="GO:0031966">
    <property type="term" value="C:mitochondrial membrane"/>
    <property type="evidence" value="ECO:0007669"/>
    <property type="project" value="UniProtKB-SubCell"/>
</dbReference>